<dbReference type="EMBL" id="JAOPHQ010000002">
    <property type="protein sequence ID" value="KAK0156565.1"/>
    <property type="molecule type" value="Genomic_DNA"/>
</dbReference>
<evidence type="ECO:0000256" key="4">
    <source>
        <dbReference type="ARBA" id="ARBA00022475"/>
    </source>
</evidence>
<dbReference type="Pfam" id="PF00876">
    <property type="entry name" value="Innexin"/>
    <property type="match status" value="1"/>
</dbReference>
<evidence type="ECO:0000256" key="5">
    <source>
        <dbReference type="ARBA" id="ARBA00022692"/>
    </source>
</evidence>
<gene>
    <name evidence="15" type="primary">Panx3</name>
    <name evidence="13" type="synonym">PANX</name>
    <name evidence="15" type="ORF">N1851_000143</name>
</gene>
<dbReference type="InterPro" id="IPR000990">
    <property type="entry name" value="Innexin"/>
</dbReference>
<dbReference type="GO" id="GO:0032732">
    <property type="term" value="P:positive regulation of interleukin-1 production"/>
    <property type="evidence" value="ECO:0007669"/>
    <property type="project" value="InterPro"/>
</dbReference>
<keyword evidence="9 13" id="KW-0472">Membrane</keyword>
<dbReference type="GO" id="GO:0022829">
    <property type="term" value="F:wide pore channel activity"/>
    <property type="evidence" value="ECO:0007669"/>
    <property type="project" value="TreeGrafter"/>
</dbReference>
<dbReference type="GO" id="GO:0005886">
    <property type="term" value="C:plasma membrane"/>
    <property type="evidence" value="ECO:0007669"/>
    <property type="project" value="UniProtKB-SubCell"/>
</dbReference>
<feature type="transmembrane region" description="Helical" evidence="13">
    <location>
        <begin position="278"/>
        <end position="297"/>
    </location>
</feature>
<evidence type="ECO:0000256" key="3">
    <source>
        <dbReference type="ARBA" id="ARBA00022448"/>
    </source>
</evidence>
<dbReference type="PANTHER" id="PTHR15759:SF3">
    <property type="entry name" value="PANNEXIN-3"/>
    <property type="match status" value="1"/>
</dbReference>
<keyword evidence="11 13" id="KW-0407">Ion channel</keyword>
<keyword evidence="10 12" id="KW-0325">Glycoprotein</keyword>
<feature type="transmembrane region" description="Helical" evidence="13">
    <location>
        <begin position="110"/>
        <end position="129"/>
    </location>
</feature>
<feature type="glycosylation site" description="N-linked (GlcNAc...) asparagine" evidence="12">
    <location>
        <position position="72"/>
    </location>
</feature>
<evidence type="ECO:0000256" key="8">
    <source>
        <dbReference type="ARBA" id="ARBA00023065"/>
    </source>
</evidence>
<keyword evidence="16" id="KW-1185">Reference proteome</keyword>
<keyword evidence="7 13" id="KW-1133">Transmembrane helix</keyword>
<keyword evidence="6" id="KW-0256">Endoplasmic reticulum</keyword>
<name>A0AA47NDI1_MERPO</name>
<dbReference type="GO" id="GO:0034220">
    <property type="term" value="P:monoatomic ion transmembrane transport"/>
    <property type="evidence" value="ECO:0007669"/>
    <property type="project" value="UniProtKB-KW"/>
</dbReference>
<evidence type="ECO:0000256" key="14">
    <source>
        <dbReference type="SAM" id="Coils"/>
    </source>
</evidence>
<dbReference type="GO" id="GO:0007267">
    <property type="term" value="P:cell-cell signaling"/>
    <property type="evidence" value="ECO:0007669"/>
    <property type="project" value="TreeGrafter"/>
</dbReference>
<comment type="function">
    <text evidence="13">Structural component of the gap junctions and the hemichannels.</text>
</comment>
<evidence type="ECO:0000256" key="9">
    <source>
        <dbReference type="ARBA" id="ARBA00023136"/>
    </source>
</evidence>
<feature type="transmembrane region" description="Helical" evidence="13">
    <location>
        <begin position="204"/>
        <end position="230"/>
    </location>
</feature>
<dbReference type="InterPro" id="IPR039099">
    <property type="entry name" value="Pannexin"/>
</dbReference>
<evidence type="ECO:0000256" key="2">
    <source>
        <dbReference type="ARBA" id="ARBA00004651"/>
    </source>
</evidence>
<evidence type="ECO:0000256" key="10">
    <source>
        <dbReference type="ARBA" id="ARBA00023180"/>
    </source>
</evidence>
<evidence type="ECO:0000256" key="6">
    <source>
        <dbReference type="ARBA" id="ARBA00022824"/>
    </source>
</evidence>
<comment type="similarity">
    <text evidence="13">Belongs to the pannexin family.</text>
</comment>
<feature type="coiled-coil region" evidence="14">
    <location>
        <begin position="369"/>
        <end position="396"/>
    </location>
</feature>
<sequence length="461" mass="52226">MSIAKEAARAMLSDALLQEGYGTGRLAQLELELPLDKVIKFVSVGLPLLLVSMAFAREVSLGPQITCFPPSNFTDKQASYVDTYCWDTLMHHEFDSKGNFEERSLWVHKMFPYSLLAMAVLMYLPALIWRQLVMPILGSDLLFIIDELDNSYNRSVRMAQSILDMRQSTKNPLTFQAELDRAKRKRYFEYPLLERYMQSKQNSYFLVSMLFLRGFLLLVFMTAACLYLAYFHLSAFLQDEFSCFVRTGALREQSWAPEMVQCKMTGQLVFQVISVANGAIYVLLGPIVLFSLVRLFVWDTAFLSVYEVLPALGLIADRKLGCPLNDLNVLLLFLRANVGQLRSFGKVRALCSLAPPQVGTATAGQGLGAMLTQEQMEEREEAALELKEEVDEAREEGRLNLVDIMTVLGAAQGRVVNCCEQRPLVEENMTLGTVTLIYTLKRILLVAIFVYIVWDVLKFLK</sequence>
<dbReference type="PROSITE" id="PS51013">
    <property type="entry name" value="PANNEXIN"/>
    <property type="match status" value="1"/>
</dbReference>
<protein>
    <recommendedName>
        <fullName evidence="13">Pannexin</fullName>
    </recommendedName>
</protein>
<keyword evidence="14" id="KW-0175">Coiled coil</keyword>
<keyword evidence="3 13" id="KW-0813">Transport</keyword>
<evidence type="ECO:0000256" key="13">
    <source>
        <dbReference type="RuleBase" id="RU010713"/>
    </source>
</evidence>
<dbReference type="GO" id="GO:0006812">
    <property type="term" value="P:monoatomic cation transport"/>
    <property type="evidence" value="ECO:0007669"/>
    <property type="project" value="InterPro"/>
</dbReference>
<feature type="transmembrane region" description="Helical" evidence="13">
    <location>
        <begin position="431"/>
        <end position="454"/>
    </location>
</feature>
<dbReference type="GO" id="GO:0005921">
    <property type="term" value="C:gap junction"/>
    <property type="evidence" value="ECO:0007669"/>
    <property type="project" value="UniProtKB-UniRule"/>
</dbReference>
<comment type="caution">
    <text evidence="15">The sequence shown here is derived from an EMBL/GenBank/DDBJ whole genome shotgun (WGS) entry which is preliminary data.</text>
</comment>
<keyword evidence="4" id="KW-1003">Cell membrane</keyword>
<evidence type="ECO:0000256" key="7">
    <source>
        <dbReference type="ARBA" id="ARBA00022989"/>
    </source>
</evidence>
<comment type="subcellular location">
    <subcellularLocation>
        <location evidence="2 13">Cell membrane</location>
        <topology evidence="2 13">Multi-pass membrane protein</topology>
    </subcellularLocation>
    <subcellularLocation>
        <location evidence="1">Endoplasmic reticulum membrane</location>
        <topology evidence="1">Multi-pass membrane protein</topology>
    </subcellularLocation>
</comment>
<evidence type="ECO:0000256" key="11">
    <source>
        <dbReference type="ARBA" id="ARBA00023303"/>
    </source>
</evidence>
<accession>A0AA47NDI1</accession>
<keyword evidence="5 13" id="KW-0812">Transmembrane</keyword>
<organism evidence="15 16">
    <name type="scientific">Merluccius polli</name>
    <name type="common">Benguela hake</name>
    <name type="synonym">Merluccius cadenati</name>
    <dbReference type="NCBI Taxonomy" id="89951"/>
    <lineage>
        <taxon>Eukaryota</taxon>
        <taxon>Metazoa</taxon>
        <taxon>Chordata</taxon>
        <taxon>Craniata</taxon>
        <taxon>Vertebrata</taxon>
        <taxon>Euteleostomi</taxon>
        <taxon>Actinopterygii</taxon>
        <taxon>Neopterygii</taxon>
        <taxon>Teleostei</taxon>
        <taxon>Neoteleostei</taxon>
        <taxon>Acanthomorphata</taxon>
        <taxon>Zeiogadaria</taxon>
        <taxon>Gadariae</taxon>
        <taxon>Gadiformes</taxon>
        <taxon>Gadoidei</taxon>
        <taxon>Merlucciidae</taxon>
        <taxon>Merluccius</taxon>
    </lineage>
</organism>
<keyword evidence="8 13" id="KW-0406">Ion transport</keyword>
<dbReference type="AlphaFoldDB" id="A0AA47NDI1"/>
<evidence type="ECO:0000313" key="15">
    <source>
        <dbReference type="EMBL" id="KAK0156565.1"/>
    </source>
</evidence>
<evidence type="ECO:0000256" key="1">
    <source>
        <dbReference type="ARBA" id="ARBA00004477"/>
    </source>
</evidence>
<dbReference type="PANTHER" id="PTHR15759">
    <property type="entry name" value="PANNEXIN"/>
    <property type="match status" value="1"/>
</dbReference>
<reference evidence="15" key="1">
    <citation type="journal article" date="2023" name="Front. Mar. Sci.">
        <title>A new Merluccius polli reference genome to investigate the effects of global change in West African waters.</title>
        <authorList>
            <person name="Mateo J.L."/>
            <person name="Blanco-Fernandez C."/>
            <person name="Garcia-Vazquez E."/>
            <person name="Machado-Schiaffino G."/>
        </authorList>
    </citation>
    <scope>NUCLEOTIDE SEQUENCE</scope>
    <source>
        <strain evidence="15">C29</strain>
        <tissue evidence="15">Fin</tissue>
    </source>
</reference>
<proteinExistence type="inferred from homology"/>
<dbReference type="GO" id="GO:0005789">
    <property type="term" value="C:endoplasmic reticulum membrane"/>
    <property type="evidence" value="ECO:0007669"/>
    <property type="project" value="UniProtKB-SubCell"/>
</dbReference>
<dbReference type="Proteomes" id="UP001174136">
    <property type="component" value="Unassembled WGS sequence"/>
</dbReference>
<evidence type="ECO:0000256" key="12">
    <source>
        <dbReference type="PIRSR" id="PIRSR600990-52"/>
    </source>
</evidence>
<evidence type="ECO:0000313" key="16">
    <source>
        <dbReference type="Proteomes" id="UP001174136"/>
    </source>
</evidence>